<name>A0AAN6ST66_9PEZI</name>
<comment type="caution">
    <text evidence="4">The sequence shown here is derived from an EMBL/GenBank/DDBJ whole genome shotgun (WGS) entry which is preliminary data.</text>
</comment>
<dbReference type="PROSITE" id="PS50048">
    <property type="entry name" value="ZN2_CY6_FUNGAL_2"/>
    <property type="match status" value="1"/>
</dbReference>
<keyword evidence="1" id="KW-0539">Nucleus</keyword>
<feature type="domain" description="Zn(2)-C6 fungal-type" evidence="3">
    <location>
        <begin position="11"/>
        <end position="41"/>
    </location>
</feature>
<protein>
    <recommendedName>
        <fullName evidence="3">Zn(2)-C6 fungal-type domain-containing protein</fullName>
    </recommendedName>
</protein>
<accession>A0AAN6ST66</accession>
<sequence length="411" mass="45111">MRRAHRKSRYGCKVCKQRHIKCDERRPACSNCMVGQRQCSYLLHGPTLQSQSQSPSPGHLTTTSSTGPPTPVPFPLTPSPKPGPLLENSGATPRPSTEPCLLGEGYSLMHLELFHHFNHKLHLALPGVAPFLELALGEAFGTPYLMDELLALAAAHKSTLASNEHDASAYRTDATQLQTRALSRLNAAQPDVSDENCLALFFFSAFLGQHVLFDVFCPPRPDLSVVLDKFTHCLSLHRGIRTIAWRMLPWVSEQLQSTLKLAPEDLGMGTGSGAAGTPGSGGQVGTECAALLELLRTKTQLPGPASQACRDAVDTLQQMFDSARADTNRRFVVIQEWPVRVAASYVDLLDQRRPEALVILAYYGVLLLQARDYWAVGDAGSYLIRSVSKHLGTYWADWLKWPNTILENSGS</sequence>
<dbReference type="SMART" id="SM00066">
    <property type="entry name" value="GAL4"/>
    <property type="match status" value="1"/>
</dbReference>
<reference evidence="5" key="1">
    <citation type="journal article" date="2023" name="Mol. Phylogenet. Evol.">
        <title>Genome-scale phylogeny and comparative genomics of the fungal order Sordariales.</title>
        <authorList>
            <person name="Hensen N."/>
            <person name="Bonometti L."/>
            <person name="Westerberg I."/>
            <person name="Brannstrom I.O."/>
            <person name="Guillou S."/>
            <person name="Cros-Aarteil S."/>
            <person name="Calhoun S."/>
            <person name="Haridas S."/>
            <person name="Kuo A."/>
            <person name="Mondo S."/>
            <person name="Pangilinan J."/>
            <person name="Riley R."/>
            <person name="LaButti K."/>
            <person name="Andreopoulos B."/>
            <person name="Lipzen A."/>
            <person name="Chen C."/>
            <person name="Yan M."/>
            <person name="Daum C."/>
            <person name="Ng V."/>
            <person name="Clum A."/>
            <person name="Steindorff A."/>
            <person name="Ohm R.A."/>
            <person name="Martin F."/>
            <person name="Silar P."/>
            <person name="Natvig D.O."/>
            <person name="Lalanne C."/>
            <person name="Gautier V."/>
            <person name="Ament-Velasquez S.L."/>
            <person name="Kruys A."/>
            <person name="Hutchinson M.I."/>
            <person name="Powell A.J."/>
            <person name="Barry K."/>
            <person name="Miller A.N."/>
            <person name="Grigoriev I.V."/>
            <person name="Debuchy R."/>
            <person name="Gladieux P."/>
            <person name="Hiltunen Thoren M."/>
            <person name="Johannesson H."/>
        </authorList>
    </citation>
    <scope>NUCLEOTIDE SEQUENCE [LARGE SCALE GENOMIC DNA]</scope>
    <source>
        <strain evidence="5">CBS 284.82</strain>
    </source>
</reference>
<gene>
    <name evidence="4" type="ORF">C8A01DRAFT_15091</name>
</gene>
<feature type="region of interest" description="Disordered" evidence="2">
    <location>
        <begin position="47"/>
        <end position="97"/>
    </location>
</feature>
<evidence type="ECO:0000256" key="2">
    <source>
        <dbReference type="SAM" id="MobiDB-lite"/>
    </source>
</evidence>
<feature type="compositionally biased region" description="Low complexity" evidence="2">
    <location>
        <begin position="49"/>
        <end position="67"/>
    </location>
</feature>
<dbReference type="PROSITE" id="PS00463">
    <property type="entry name" value="ZN2_CY6_FUNGAL_1"/>
    <property type="match status" value="1"/>
</dbReference>
<dbReference type="PANTHER" id="PTHR47784">
    <property type="entry name" value="STEROL UPTAKE CONTROL PROTEIN 2"/>
    <property type="match status" value="1"/>
</dbReference>
<keyword evidence="5" id="KW-1185">Reference proteome</keyword>
<dbReference type="EMBL" id="MU854363">
    <property type="protein sequence ID" value="KAK4041123.1"/>
    <property type="molecule type" value="Genomic_DNA"/>
</dbReference>
<dbReference type="AlphaFoldDB" id="A0AAN6ST66"/>
<dbReference type="Pfam" id="PF00172">
    <property type="entry name" value="Zn_clus"/>
    <property type="match status" value="1"/>
</dbReference>
<evidence type="ECO:0000313" key="4">
    <source>
        <dbReference type="EMBL" id="KAK4041123.1"/>
    </source>
</evidence>
<dbReference type="SUPFAM" id="SSF57701">
    <property type="entry name" value="Zn2/Cys6 DNA-binding domain"/>
    <property type="match status" value="1"/>
</dbReference>
<dbReference type="InterPro" id="IPR001138">
    <property type="entry name" value="Zn2Cys6_DnaBD"/>
</dbReference>
<evidence type="ECO:0000256" key="1">
    <source>
        <dbReference type="ARBA" id="ARBA00023242"/>
    </source>
</evidence>
<dbReference type="GO" id="GO:0001228">
    <property type="term" value="F:DNA-binding transcription activator activity, RNA polymerase II-specific"/>
    <property type="evidence" value="ECO:0007669"/>
    <property type="project" value="TreeGrafter"/>
</dbReference>
<dbReference type="CDD" id="cd00067">
    <property type="entry name" value="GAL4"/>
    <property type="match status" value="1"/>
</dbReference>
<dbReference type="InterPro" id="IPR036864">
    <property type="entry name" value="Zn2-C6_fun-type_DNA-bd_sf"/>
</dbReference>
<dbReference type="GO" id="GO:0008270">
    <property type="term" value="F:zinc ion binding"/>
    <property type="evidence" value="ECO:0007669"/>
    <property type="project" value="InterPro"/>
</dbReference>
<organism evidence="4 5">
    <name type="scientific">Parachaetomium inaequale</name>
    <dbReference type="NCBI Taxonomy" id="2588326"/>
    <lineage>
        <taxon>Eukaryota</taxon>
        <taxon>Fungi</taxon>
        <taxon>Dikarya</taxon>
        <taxon>Ascomycota</taxon>
        <taxon>Pezizomycotina</taxon>
        <taxon>Sordariomycetes</taxon>
        <taxon>Sordariomycetidae</taxon>
        <taxon>Sordariales</taxon>
        <taxon>Chaetomiaceae</taxon>
        <taxon>Parachaetomium</taxon>
    </lineage>
</organism>
<feature type="compositionally biased region" description="Pro residues" evidence="2">
    <location>
        <begin position="68"/>
        <end position="83"/>
    </location>
</feature>
<evidence type="ECO:0000313" key="5">
    <source>
        <dbReference type="Proteomes" id="UP001303115"/>
    </source>
</evidence>
<dbReference type="Proteomes" id="UP001303115">
    <property type="component" value="Unassembled WGS sequence"/>
</dbReference>
<dbReference type="PANTHER" id="PTHR47784:SF4">
    <property type="entry name" value="ZN(II)2CYS6 TRANSCRIPTION FACTOR (EUROFUNG)"/>
    <property type="match status" value="1"/>
</dbReference>
<dbReference type="Gene3D" id="4.10.240.10">
    <property type="entry name" value="Zn(2)-C6 fungal-type DNA-binding domain"/>
    <property type="match status" value="1"/>
</dbReference>
<proteinExistence type="predicted"/>
<evidence type="ECO:0000259" key="3">
    <source>
        <dbReference type="PROSITE" id="PS50048"/>
    </source>
</evidence>
<dbReference type="InterPro" id="IPR053157">
    <property type="entry name" value="Sterol_Uptake_Regulator"/>
</dbReference>